<sequence>MKQTNKKLSRHTVRHDVFDRAAYDNVFVQSKELQAMVTNGGILLATVGELSADIFFSLYKTMPELIPVREVMPEYLFNQAQMAKMLESPAYQELRQYTQCDEFGAGLGSKALLEALVNQLQEDVQLRQAVQKVNYAVERKREAELLDNHTEEAQRALAAVKAAMDDVKAVLASNQSVVRKAGDSAISAATLELEATESVIMAWGLQQGEFNRLPYDKKANLITILRGQQKFRDMTKLVGRMRNIAAASRKVKLEQRLELHSITQGSDINHMLHQELLSLRKPSLKLDFYRKMTERQLMQYDLRQTDYRGQGPVLALVDTSGSMRGEREVWSKAVAVGLAEIAERERRAFGYALFASKHRELITDIFPAGKRPPDKLLKLATEFLGGGTDYEQPLRWAMQQLQTGGFAKADVVLITDGECRLSDVFLQELHKLKAEKQFRIYSLLIGSSACELKLWSDAVWHIADLLDESIVKELFQKI</sequence>
<gene>
    <name evidence="2" type="ORF">SSPH_01051</name>
</gene>
<evidence type="ECO:0000313" key="2">
    <source>
        <dbReference type="EMBL" id="CVK18413.1"/>
    </source>
</evidence>
<dbReference type="Pfam" id="PF13768">
    <property type="entry name" value="VWA_3"/>
    <property type="match status" value="1"/>
</dbReference>
<dbReference type="PANTHER" id="PTHR36846">
    <property type="entry name" value="PROTEIN VIAA"/>
    <property type="match status" value="1"/>
</dbReference>
<dbReference type="Proteomes" id="UP000245702">
    <property type="component" value="Unassembled WGS sequence"/>
</dbReference>
<feature type="domain" description="VWFA" evidence="1">
    <location>
        <begin position="310"/>
        <end position="475"/>
    </location>
</feature>
<organism evidence="2 3">
    <name type="scientific">Sporomusa sphaeroides DSM 2875</name>
    <dbReference type="NCBI Taxonomy" id="1337886"/>
    <lineage>
        <taxon>Bacteria</taxon>
        <taxon>Bacillati</taxon>
        <taxon>Bacillota</taxon>
        <taxon>Negativicutes</taxon>
        <taxon>Selenomonadales</taxon>
        <taxon>Sporomusaceae</taxon>
        <taxon>Sporomusa</taxon>
    </lineage>
</organism>
<dbReference type="PANTHER" id="PTHR36846:SF1">
    <property type="entry name" value="PROTEIN VIAA"/>
    <property type="match status" value="1"/>
</dbReference>
<protein>
    <recommendedName>
        <fullName evidence="1">VWFA domain-containing protein</fullName>
    </recommendedName>
</protein>
<dbReference type="RefSeq" id="WP_075756349.1">
    <property type="nucleotide sequence ID" value="NZ_CP146991.1"/>
</dbReference>
<dbReference type="SMART" id="SM00327">
    <property type="entry name" value="VWA"/>
    <property type="match status" value="1"/>
</dbReference>
<dbReference type="Gene3D" id="3.40.50.410">
    <property type="entry name" value="von Willebrand factor, type A domain"/>
    <property type="match status" value="1"/>
</dbReference>
<dbReference type="SUPFAM" id="SSF53300">
    <property type="entry name" value="vWA-like"/>
    <property type="match status" value="1"/>
</dbReference>
<dbReference type="InterPro" id="IPR036465">
    <property type="entry name" value="vWFA_dom_sf"/>
</dbReference>
<accession>A0ABP2C8I0</accession>
<name>A0ABP2C8I0_9FIRM</name>
<evidence type="ECO:0000259" key="1">
    <source>
        <dbReference type="SMART" id="SM00327"/>
    </source>
</evidence>
<reference evidence="2 3" key="1">
    <citation type="submission" date="2016-01" db="EMBL/GenBank/DDBJ databases">
        <authorList>
            <person name="Brown R."/>
        </authorList>
    </citation>
    <scope>NUCLEOTIDE SEQUENCE [LARGE SCALE GENOMIC DNA]</scope>
    <source>
        <strain evidence="2">Sporomusa sphaeroides DSM 2875</strain>
    </source>
</reference>
<dbReference type="EMBL" id="FCOW01000004">
    <property type="protein sequence ID" value="CVK18413.1"/>
    <property type="molecule type" value="Genomic_DNA"/>
</dbReference>
<keyword evidence="3" id="KW-1185">Reference proteome</keyword>
<comment type="caution">
    <text evidence="2">The sequence shown here is derived from an EMBL/GenBank/DDBJ whole genome shotgun (WGS) entry which is preliminary data.</text>
</comment>
<proteinExistence type="predicted"/>
<dbReference type="InterPro" id="IPR002035">
    <property type="entry name" value="VWF_A"/>
</dbReference>
<evidence type="ECO:0000313" key="3">
    <source>
        <dbReference type="Proteomes" id="UP000245702"/>
    </source>
</evidence>